<organism evidence="6">
    <name type="scientific">Neisseria gonorrhoeae</name>
    <dbReference type="NCBI Taxonomy" id="485"/>
    <lineage>
        <taxon>Bacteria</taxon>
        <taxon>Pseudomonadati</taxon>
        <taxon>Pseudomonadota</taxon>
        <taxon>Betaproteobacteria</taxon>
        <taxon>Neisseriales</taxon>
        <taxon>Neisseriaceae</taxon>
        <taxon>Neisseria</taxon>
    </lineage>
</organism>
<dbReference type="GO" id="GO:0043138">
    <property type="term" value="F:3'-5' DNA helicase activity"/>
    <property type="evidence" value="ECO:0007669"/>
    <property type="project" value="TreeGrafter"/>
</dbReference>
<dbReference type="InterPro" id="IPR027417">
    <property type="entry name" value="P-loop_NTPase"/>
</dbReference>
<dbReference type="GO" id="GO:0003677">
    <property type="term" value="F:DNA binding"/>
    <property type="evidence" value="ECO:0007669"/>
    <property type="project" value="InterPro"/>
</dbReference>
<keyword evidence="3 6" id="KW-0347">Helicase</keyword>
<dbReference type="Gene3D" id="1.10.486.10">
    <property type="entry name" value="PCRA, domain 4"/>
    <property type="match status" value="1"/>
</dbReference>
<dbReference type="InterPro" id="IPR014017">
    <property type="entry name" value="DNA_helicase_UvrD-like_C"/>
</dbReference>
<dbReference type="EC" id="3.6.4.12" evidence="6"/>
<evidence type="ECO:0000256" key="2">
    <source>
        <dbReference type="ARBA" id="ARBA00022801"/>
    </source>
</evidence>
<reference evidence="6" key="1">
    <citation type="submission" date="2018-06" db="EMBL/GenBank/DDBJ databases">
        <authorList>
            <consortium name="Pathogen Informatics"/>
            <person name="Doyle S."/>
        </authorList>
    </citation>
    <scope>NUCLEOTIDE SEQUENCE [LARGE SCALE GENOMIC DNA]</scope>
    <source>
        <strain evidence="6">NCTC11421</strain>
    </source>
</reference>
<dbReference type="Gene3D" id="3.40.50.300">
    <property type="entry name" value="P-loop containing nucleotide triphosphate hydrolases"/>
    <property type="match status" value="1"/>
</dbReference>
<feature type="domain" description="UvrD-like helicase C-terminal" evidence="5">
    <location>
        <begin position="20"/>
        <end position="106"/>
    </location>
</feature>
<keyword evidence="2 6" id="KW-0378">Hydrolase</keyword>
<name>A0A378VXX5_NEIGO</name>
<dbReference type="InterPro" id="IPR000212">
    <property type="entry name" value="DNA_helicase_UvrD/REP"/>
</dbReference>
<evidence type="ECO:0000256" key="3">
    <source>
        <dbReference type="ARBA" id="ARBA00022806"/>
    </source>
</evidence>
<protein>
    <submittedName>
        <fullName evidence="6">ATP-dependent DNA helicase</fullName>
        <ecNumber evidence="6">3.6.4.12</ecNumber>
    </submittedName>
</protein>
<dbReference type="GO" id="GO:0005829">
    <property type="term" value="C:cytosol"/>
    <property type="evidence" value="ECO:0007669"/>
    <property type="project" value="TreeGrafter"/>
</dbReference>
<gene>
    <name evidence="6" type="primary">rep_4</name>
    <name evidence="6" type="ORF">NCTC11421_01658</name>
</gene>
<dbReference type="GO" id="GO:0005524">
    <property type="term" value="F:ATP binding"/>
    <property type="evidence" value="ECO:0007669"/>
    <property type="project" value="UniProtKB-KW"/>
</dbReference>
<dbReference type="EMBL" id="UGRI01000001">
    <property type="protein sequence ID" value="SUA21781.1"/>
    <property type="molecule type" value="Genomic_DNA"/>
</dbReference>
<accession>A0A378VXX5</accession>
<sequence length="123" mass="13824">MAQRRRVGIVVRTKRRTGRQNVIELAQTVALMTLLEGKDEEETDAVSLSTLHAAKGLEYPYVFLVGCEEGVLPHNDSIEEGNVEEERRLMYVGITRAKRQLTLTHCVKRKNKAYGNSPNPADS</sequence>
<dbReference type="Pfam" id="PF13361">
    <property type="entry name" value="UvrD_C"/>
    <property type="match status" value="1"/>
</dbReference>
<proteinExistence type="predicted"/>
<dbReference type="AlphaFoldDB" id="A0A378VXX5"/>
<dbReference type="GO" id="GO:0016787">
    <property type="term" value="F:hydrolase activity"/>
    <property type="evidence" value="ECO:0007669"/>
    <property type="project" value="UniProtKB-KW"/>
</dbReference>
<keyword evidence="4" id="KW-0067">ATP-binding</keyword>
<dbReference type="SUPFAM" id="SSF52540">
    <property type="entry name" value="P-loop containing nucleoside triphosphate hydrolases"/>
    <property type="match status" value="1"/>
</dbReference>
<evidence type="ECO:0000259" key="5">
    <source>
        <dbReference type="Pfam" id="PF13361"/>
    </source>
</evidence>
<evidence type="ECO:0000313" key="6">
    <source>
        <dbReference type="EMBL" id="SUA21781.1"/>
    </source>
</evidence>
<evidence type="ECO:0000256" key="4">
    <source>
        <dbReference type="ARBA" id="ARBA00022840"/>
    </source>
</evidence>
<keyword evidence="1" id="KW-0547">Nucleotide-binding</keyword>
<dbReference type="CDD" id="cd18807">
    <property type="entry name" value="SF1_C_UvrD"/>
    <property type="match status" value="1"/>
</dbReference>
<dbReference type="GO" id="GO:0000725">
    <property type="term" value="P:recombinational repair"/>
    <property type="evidence" value="ECO:0007669"/>
    <property type="project" value="TreeGrafter"/>
</dbReference>
<dbReference type="PANTHER" id="PTHR11070">
    <property type="entry name" value="UVRD / RECB / PCRA DNA HELICASE FAMILY MEMBER"/>
    <property type="match status" value="1"/>
</dbReference>
<evidence type="ECO:0000256" key="1">
    <source>
        <dbReference type="ARBA" id="ARBA00022741"/>
    </source>
</evidence>
<dbReference type="PANTHER" id="PTHR11070:SF64">
    <property type="entry name" value="ATP-DEPENDENT DNA HELICASE REP"/>
    <property type="match status" value="1"/>
</dbReference>